<name>A0A410JRJ1_ORNRH</name>
<proteinExistence type="predicted"/>
<dbReference type="InterPro" id="IPR024289">
    <property type="entry name" value="DUF3828"/>
</dbReference>
<gene>
    <name evidence="2" type="ORF">EQP59_05230</name>
</gene>
<accession>A0A410JRJ1</accession>
<organism evidence="2 3">
    <name type="scientific">Ornithobacterium rhinotracheale</name>
    <dbReference type="NCBI Taxonomy" id="28251"/>
    <lineage>
        <taxon>Bacteria</taxon>
        <taxon>Pseudomonadati</taxon>
        <taxon>Bacteroidota</taxon>
        <taxon>Flavobacteriia</taxon>
        <taxon>Flavobacteriales</taxon>
        <taxon>Weeksellaceae</taxon>
        <taxon>Ornithobacterium</taxon>
    </lineage>
</organism>
<sequence>MRKTILIIILFVFVGCKQNAKSPNEEMKNEITTKEENDLSNKIHFLKDFYYSVYGSDESKENLKKKYVSKRVLNRIDSLTSAENHFVLDYDPFIKGQDYNGTSIKRTLEITPLNNKNKFRVSFLLFGIQNEEKTTIDIILQENTKGKYLINGILNDKYLSFKNTSKPKQKKIYVLDSIHIQTPSDTYSLYVLEHSENKKPQNTPHHANPIILYKNGMIQFENKHLIFPYDENCPADGFQKLVSKKNYFTIEQTYCKDFLIVSSYTTFKISTKTDRIYLYKYGEEYTDRSNPDRDIPARIKTIEDFGTINFEDVTTSSLLKLLE</sequence>
<dbReference type="Gene3D" id="3.10.450.50">
    <property type="match status" value="1"/>
</dbReference>
<dbReference type="Proteomes" id="UP000287701">
    <property type="component" value="Chromosome"/>
</dbReference>
<dbReference type="RefSeq" id="WP_128501257.1">
    <property type="nucleotide sequence ID" value="NZ_CP035107.1"/>
</dbReference>
<dbReference type="AlphaFoldDB" id="A0A410JRJ1"/>
<reference evidence="2 3" key="1">
    <citation type="submission" date="2019-01" db="EMBL/GenBank/DDBJ databases">
        <title>Whole Genome of Ornithobacterium rhinotracheale FARPER-174b.</title>
        <authorList>
            <person name="Tataje-Lavanda L.A."/>
            <person name="Montalvan A."/>
            <person name="Montesinos R."/>
            <person name="Zimic M."/>
            <person name="Fernandez-Sanchez M."/>
            <person name="Fernandez-Diaz M."/>
        </authorList>
    </citation>
    <scope>NUCLEOTIDE SEQUENCE [LARGE SCALE GENOMIC DNA]</scope>
    <source>
        <strain evidence="2 3">FARPER-174b</strain>
    </source>
</reference>
<feature type="domain" description="DUF3828" evidence="1">
    <location>
        <begin position="58"/>
        <end position="143"/>
    </location>
</feature>
<protein>
    <submittedName>
        <fullName evidence="2">DUF3828 domain-containing protein</fullName>
    </submittedName>
</protein>
<dbReference type="PROSITE" id="PS51257">
    <property type="entry name" value="PROKAR_LIPOPROTEIN"/>
    <property type="match status" value="1"/>
</dbReference>
<dbReference type="Pfam" id="PF12883">
    <property type="entry name" value="DUF3828"/>
    <property type="match status" value="1"/>
</dbReference>
<evidence type="ECO:0000313" key="3">
    <source>
        <dbReference type="Proteomes" id="UP000287701"/>
    </source>
</evidence>
<evidence type="ECO:0000313" key="2">
    <source>
        <dbReference type="EMBL" id="QAR30782.1"/>
    </source>
</evidence>
<evidence type="ECO:0000259" key="1">
    <source>
        <dbReference type="Pfam" id="PF12883"/>
    </source>
</evidence>
<dbReference type="OrthoDB" id="1358588at2"/>
<dbReference type="EMBL" id="CP035107">
    <property type="protein sequence ID" value="QAR30782.1"/>
    <property type="molecule type" value="Genomic_DNA"/>
</dbReference>